<protein>
    <recommendedName>
        <fullName evidence="4">Secreted protein</fullName>
    </recommendedName>
</protein>
<evidence type="ECO:0000313" key="2">
    <source>
        <dbReference type="EMBL" id="KAK9842934.1"/>
    </source>
</evidence>
<dbReference type="Proteomes" id="UP001438707">
    <property type="component" value="Unassembled WGS sequence"/>
</dbReference>
<reference evidence="2 3" key="1">
    <citation type="journal article" date="2024" name="Nat. Commun.">
        <title>Phylogenomics reveals the evolutionary origins of lichenization in chlorophyte algae.</title>
        <authorList>
            <person name="Puginier C."/>
            <person name="Libourel C."/>
            <person name="Otte J."/>
            <person name="Skaloud P."/>
            <person name="Haon M."/>
            <person name="Grisel S."/>
            <person name="Petersen M."/>
            <person name="Berrin J.G."/>
            <person name="Delaux P.M."/>
            <person name="Dal Grande F."/>
            <person name="Keller J."/>
        </authorList>
    </citation>
    <scope>NUCLEOTIDE SEQUENCE [LARGE SCALE GENOMIC DNA]</scope>
    <source>
        <strain evidence="2 3">SAG 2145</strain>
    </source>
</reference>
<comment type="caution">
    <text evidence="2">The sequence shown here is derived from an EMBL/GenBank/DDBJ whole genome shotgun (WGS) entry which is preliminary data.</text>
</comment>
<gene>
    <name evidence="2" type="ORF">WJX74_004596</name>
</gene>
<dbReference type="EMBL" id="JALJOS010000002">
    <property type="protein sequence ID" value="KAK9842934.1"/>
    <property type="molecule type" value="Genomic_DNA"/>
</dbReference>
<accession>A0AAW1SBI6</accession>
<name>A0AAW1SBI6_9CHLO</name>
<proteinExistence type="predicted"/>
<feature type="region of interest" description="Disordered" evidence="1">
    <location>
        <begin position="50"/>
        <end position="69"/>
    </location>
</feature>
<dbReference type="AlphaFoldDB" id="A0AAW1SBI6"/>
<keyword evidence="3" id="KW-1185">Reference proteome</keyword>
<evidence type="ECO:0000256" key="1">
    <source>
        <dbReference type="SAM" id="MobiDB-lite"/>
    </source>
</evidence>
<evidence type="ECO:0008006" key="4">
    <source>
        <dbReference type="Google" id="ProtNLM"/>
    </source>
</evidence>
<organism evidence="2 3">
    <name type="scientific">Apatococcus lobatus</name>
    <dbReference type="NCBI Taxonomy" id="904363"/>
    <lineage>
        <taxon>Eukaryota</taxon>
        <taxon>Viridiplantae</taxon>
        <taxon>Chlorophyta</taxon>
        <taxon>core chlorophytes</taxon>
        <taxon>Trebouxiophyceae</taxon>
        <taxon>Chlorellales</taxon>
        <taxon>Chlorellaceae</taxon>
        <taxon>Apatococcus</taxon>
    </lineage>
</organism>
<evidence type="ECO:0000313" key="3">
    <source>
        <dbReference type="Proteomes" id="UP001438707"/>
    </source>
</evidence>
<sequence length="84" mass="9344">MAIRKVCKWRLLQLLQLEMHRPWLTSASQRSNLQPWGHPEHESCLTFAKRTSTGGGRVEPGEPPGGVREAVGAAVNGIQSNRDR</sequence>